<evidence type="ECO:0000313" key="8">
    <source>
        <dbReference type="EMBL" id="MDB1998627.1"/>
    </source>
</evidence>
<comment type="similarity">
    <text evidence="2">Belongs to the FliN/MopA/SpaO family.</text>
</comment>
<dbReference type="EMBL" id="JAQLGM010000001">
    <property type="protein sequence ID" value="MDB1998627.1"/>
    <property type="molecule type" value="Genomic_DNA"/>
</dbReference>
<accession>A0AAW6AS96</accession>
<dbReference type="PRINTS" id="PR00956">
    <property type="entry name" value="FLGMOTORFLIN"/>
</dbReference>
<evidence type="ECO:0000256" key="4">
    <source>
        <dbReference type="ARBA" id="ARBA00022500"/>
    </source>
</evidence>
<proteinExistence type="inferred from homology"/>
<dbReference type="InterPro" id="IPR001543">
    <property type="entry name" value="FliN-like_C"/>
</dbReference>
<protein>
    <submittedName>
        <fullName evidence="8">Flagellar motor switch protein FliN</fullName>
    </submittedName>
</protein>
<comment type="caution">
    <text evidence="8">The sequence shown here is derived from an EMBL/GenBank/DDBJ whole genome shotgun (WGS) entry which is preliminary data.</text>
</comment>
<evidence type="ECO:0000256" key="5">
    <source>
        <dbReference type="ARBA" id="ARBA00022779"/>
    </source>
</evidence>
<dbReference type="GO" id="GO:0006935">
    <property type="term" value="P:chemotaxis"/>
    <property type="evidence" value="ECO:0007669"/>
    <property type="project" value="UniProtKB-KW"/>
</dbReference>
<evidence type="ECO:0000259" key="7">
    <source>
        <dbReference type="Pfam" id="PF01052"/>
    </source>
</evidence>
<dbReference type="GO" id="GO:0005886">
    <property type="term" value="C:plasma membrane"/>
    <property type="evidence" value="ECO:0007669"/>
    <property type="project" value="UniProtKB-SubCell"/>
</dbReference>
<evidence type="ECO:0000256" key="6">
    <source>
        <dbReference type="ARBA" id="ARBA00023136"/>
    </source>
</evidence>
<dbReference type="Pfam" id="PF01052">
    <property type="entry name" value="FliMN_C"/>
    <property type="match status" value="1"/>
</dbReference>
<comment type="subcellular location">
    <subcellularLocation>
        <location evidence="1">Cell membrane</location>
        <topology evidence="1">Peripheral membrane protein</topology>
        <orientation evidence="1">Cytoplasmic side</orientation>
    </subcellularLocation>
</comment>
<organism evidence="8 9">
    <name type="scientific">Clostridium symbiosum</name>
    <name type="common">Bacteroides symbiosus</name>
    <dbReference type="NCBI Taxonomy" id="1512"/>
    <lineage>
        <taxon>Bacteria</taxon>
        <taxon>Bacillati</taxon>
        <taxon>Bacillota</taxon>
        <taxon>Clostridia</taxon>
        <taxon>Lachnospirales</taxon>
        <taxon>Lachnospiraceae</taxon>
        <taxon>Otoolea</taxon>
    </lineage>
</organism>
<dbReference type="Gene3D" id="3.40.1550.10">
    <property type="entry name" value="CheC-like"/>
    <property type="match status" value="1"/>
</dbReference>
<dbReference type="PANTHER" id="PTHR43484">
    <property type="match status" value="1"/>
</dbReference>
<keyword evidence="8" id="KW-0282">Flagellum</keyword>
<dbReference type="CDD" id="cd17907">
    <property type="entry name" value="FliY_FliN-Y"/>
    <property type="match status" value="1"/>
</dbReference>
<dbReference type="InterPro" id="IPR001172">
    <property type="entry name" value="FliN_T3SS_HrcQb"/>
</dbReference>
<evidence type="ECO:0000256" key="2">
    <source>
        <dbReference type="ARBA" id="ARBA00009226"/>
    </source>
</evidence>
<dbReference type="GO" id="GO:0071973">
    <property type="term" value="P:bacterial-type flagellum-dependent cell motility"/>
    <property type="evidence" value="ECO:0007669"/>
    <property type="project" value="InterPro"/>
</dbReference>
<evidence type="ECO:0000313" key="9">
    <source>
        <dbReference type="Proteomes" id="UP001300871"/>
    </source>
</evidence>
<keyword evidence="8" id="KW-0969">Cilium</keyword>
<keyword evidence="3" id="KW-1003">Cell membrane</keyword>
<feature type="domain" description="Flagellar motor switch protein FliN-like C-terminal" evidence="7">
    <location>
        <begin position="273"/>
        <end position="343"/>
    </location>
</feature>
<gene>
    <name evidence="8" type="primary">fliN</name>
    <name evidence="8" type="ORF">PM006_00185</name>
</gene>
<dbReference type="Proteomes" id="UP001300871">
    <property type="component" value="Unassembled WGS sequence"/>
</dbReference>
<keyword evidence="6" id="KW-0472">Membrane</keyword>
<evidence type="ECO:0000256" key="1">
    <source>
        <dbReference type="ARBA" id="ARBA00004413"/>
    </source>
</evidence>
<dbReference type="SUPFAM" id="SSF103039">
    <property type="entry name" value="CheC-like"/>
    <property type="match status" value="1"/>
</dbReference>
<evidence type="ECO:0000256" key="3">
    <source>
        <dbReference type="ARBA" id="ARBA00022475"/>
    </source>
</evidence>
<dbReference type="GO" id="GO:0003774">
    <property type="term" value="F:cytoskeletal motor activity"/>
    <property type="evidence" value="ECO:0007669"/>
    <property type="project" value="InterPro"/>
</dbReference>
<dbReference type="Gene3D" id="2.30.330.10">
    <property type="entry name" value="SpoA-like"/>
    <property type="match status" value="1"/>
</dbReference>
<keyword evidence="4" id="KW-0145">Chemotaxis</keyword>
<name>A0AAW6AS96_CLOSY</name>
<dbReference type="InterPro" id="IPR036429">
    <property type="entry name" value="SpoA-like_sf"/>
</dbReference>
<dbReference type="InterPro" id="IPR051469">
    <property type="entry name" value="FliN/MopA/SpaO"/>
</dbReference>
<dbReference type="PANTHER" id="PTHR43484:SF1">
    <property type="entry name" value="FLAGELLAR MOTOR SWITCH PROTEIN FLIN"/>
    <property type="match status" value="1"/>
</dbReference>
<sequence>MTNEQVVIFHDIMKLFAKHSGESLSSILKSNIQVTTPQIQEQKTNEVGFALLQPVIFVKFCLTDRASGNIVMIFRQRDMQVFLNELMGNEDLPEPDFEFDDVALSAAGEIMNQMIKKAAASIAGYLVGGDGMKTSACQLMLYDEGQKLDKIIGCDGEDMVQMITYKLVINDMIESEFIQCISEEAFESIEEAVEKKRAGDEERMESERKADFQNLQKVLSPSGSGEVPVLNGRMAPEPVTKGGAGYGAYNAAGSAGYAAAAPEPAIKGNLGLIMNVPLNVCVEIGKTKRKLRDVLNFNNGTVIELEKAADAPVDIIVNGQLIARGEVVVIDDNFGVKVSEIIDTKNIIRNGGLS</sequence>
<dbReference type="NCBIfam" id="TIGR02480">
    <property type="entry name" value="fliN"/>
    <property type="match status" value="1"/>
</dbReference>
<reference evidence="8" key="1">
    <citation type="submission" date="2023-01" db="EMBL/GenBank/DDBJ databases">
        <title>Human gut microbiome strain richness.</title>
        <authorList>
            <person name="Chen-Liaw A."/>
        </authorList>
    </citation>
    <scope>NUCLEOTIDE SEQUENCE</scope>
    <source>
        <strain evidence="8">B1_m1001713B170214d0_201011</strain>
    </source>
</reference>
<dbReference type="SUPFAM" id="SSF101801">
    <property type="entry name" value="Surface presentation of antigens (SPOA)"/>
    <property type="match status" value="1"/>
</dbReference>
<keyword evidence="5" id="KW-0283">Flagellar rotation</keyword>
<dbReference type="RefSeq" id="WP_257606977.1">
    <property type="nucleotide sequence ID" value="NZ_JANKAG010000005.1"/>
</dbReference>
<dbReference type="GO" id="GO:0009425">
    <property type="term" value="C:bacterial-type flagellum basal body"/>
    <property type="evidence" value="ECO:0007669"/>
    <property type="project" value="InterPro"/>
</dbReference>
<dbReference type="InterPro" id="IPR012826">
    <property type="entry name" value="FliN"/>
</dbReference>
<keyword evidence="8" id="KW-0966">Cell projection</keyword>
<dbReference type="InterPro" id="IPR028976">
    <property type="entry name" value="CheC-like_sf"/>
</dbReference>
<dbReference type="AlphaFoldDB" id="A0AAW6AS96"/>